<dbReference type="EMBL" id="CAKMTQ010000023">
    <property type="protein sequence ID" value="CAH1531469.1"/>
    <property type="molecule type" value="Genomic_DNA"/>
</dbReference>
<reference evidence="1" key="1">
    <citation type="submission" date="2022-01" db="EMBL/GenBank/DDBJ databases">
        <authorList>
            <person name="Lagorce A."/>
        </authorList>
    </citation>
    <scope>NUCLEOTIDE SEQUENCE</scope>
    <source>
        <strain evidence="1">Th15_F1_D04</strain>
    </source>
</reference>
<dbReference type="AlphaFoldDB" id="A0AAU9Q689"/>
<gene>
    <name evidence="1" type="ORF">THF1D04_30158</name>
</gene>
<sequence length="63" mass="7041">MHLQTDGFCAPASIIKITTSPTAMGILKILGRIRQIKVLQSLLVRTFGYGNFFHAISKKYTLM</sequence>
<protein>
    <submittedName>
        <fullName evidence="1">Uncharacterized protein</fullName>
    </submittedName>
</protein>
<evidence type="ECO:0000313" key="1">
    <source>
        <dbReference type="EMBL" id="CAH1531469.1"/>
    </source>
</evidence>
<accession>A0AAU9Q689</accession>
<dbReference type="Proteomes" id="UP001295420">
    <property type="component" value="Unassembled WGS sequence"/>
</dbReference>
<comment type="caution">
    <text evidence="1">The sequence shown here is derived from an EMBL/GenBank/DDBJ whole genome shotgun (WGS) entry which is preliminary data.</text>
</comment>
<name>A0AAU9Q689_9VIBR</name>
<proteinExistence type="predicted"/>
<organism evidence="1 2">
    <name type="scientific">Vibrio owensii</name>
    <dbReference type="NCBI Taxonomy" id="696485"/>
    <lineage>
        <taxon>Bacteria</taxon>
        <taxon>Pseudomonadati</taxon>
        <taxon>Pseudomonadota</taxon>
        <taxon>Gammaproteobacteria</taxon>
        <taxon>Vibrionales</taxon>
        <taxon>Vibrionaceae</taxon>
        <taxon>Vibrio</taxon>
    </lineage>
</organism>
<evidence type="ECO:0000313" key="2">
    <source>
        <dbReference type="Proteomes" id="UP001295420"/>
    </source>
</evidence>